<keyword evidence="3" id="KW-0285">Flavoprotein</keyword>
<evidence type="ECO:0000259" key="7">
    <source>
        <dbReference type="Pfam" id="PF02770"/>
    </source>
</evidence>
<gene>
    <name evidence="9" type="ORF">METZ01_LOCUS77205</name>
</gene>
<comment type="similarity">
    <text evidence="2">Belongs to the acyl-CoA dehydrogenase family.</text>
</comment>
<sequence>MVETVCSSPIFTREQLTEEQKEIQKMVEDFCTEKVVPARAQIEKKDYDLVKQLLREMGKLGLLSLDIPNDLGGMEMDKITGVVVAEAFSVSSTAAFTVTASTQTGIGMLPIVWFGNKDQQAKYLPKLAAAEWIGAYALTEPSSGSDATSAKTTAVLSDDGKHYILNGEKQFITNGGLADIFTLFAQADGGKFSAFIIERTMEGFESGPEEHKMGSNGSSTTPLKLTNVKVPIENILGDIGDGATIAFNVLNQGRLKLGAHVLGGCKLLITVASQYALDRRQFGQPIAFFDAIKKKFADMTIRTYALDSLIYRTIADIDNAVGELDKTSDDYYIKMGQMMERYAIESSICKVMGSETIGFCADNGVQIYGGYGFIEEYPMAQIYRDCRIDRIWEGTNEINRQIITGYFMKKALMGEIPIRDRISERERFLASDEPIAPHSLLSRQMGMVEAGKHLVLTVFNEALNEFGQDLKNEQILGEALADCFMDIYSTDSTLARVNQVLESNGQSNVLMQIAQVLAAETSLNLLNRCLLSLNDIYHGELPSTVLEMYSKFQERMLPKADVAQLKREIADFVYAQRKYPL</sequence>
<evidence type="ECO:0000256" key="1">
    <source>
        <dbReference type="ARBA" id="ARBA00001974"/>
    </source>
</evidence>
<feature type="domain" description="Acyl-CoA dehydrogenase/oxidase N-terminal" evidence="8">
    <location>
        <begin position="17"/>
        <end position="131"/>
    </location>
</feature>
<feature type="domain" description="Acyl-CoA oxidase/dehydrogenase middle" evidence="7">
    <location>
        <begin position="135"/>
        <end position="228"/>
    </location>
</feature>
<reference evidence="9" key="1">
    <citation type="submission" date="2018-05" db="EMBL/GenBank/DDBJ databases">
        <authorList>
            <person name="Lanie J.A."/>
            <person name="Ng W.-L."/>
            <person name="Kazmierczak K.M."/>
            <person name="Andrzejewski T.M."/>
            <person name="Davidsen T.M."/>
            <person name="Wayne K.J."/>
            <person name="Tettelin H."/>
            <person name="Glass J.I."/>
            <person name="Rusch D."/>
            <person name="Podicherti R."/>
            <person name="Tsui H.-C.T."/>
            <person name="Winkler M.E."/>
        </authorList>
    </citation>
    <scope>NUCLEOTIDE SEQUENCE</scope>
</reference>
<dbReference type="Pfam" id="PF02770">
    <property type="entry name" value="Acyl-CoA_dh_M"/>
    <property type="match status" value="1"/>
</dbReference>
<evidence type="ECO:0000256" key="3">
    <source>
        <dbReference type="ARBA" id="ARBA00022630"/>
    </source>
</evidence>
<name>A0A381U9F8_9ZZZZ</name>
<organism evidence="9">
    <name type="scientific">marine metagenome</name>
    <dbReference type="NCBI Taxonomy" id="408172"/>
    <lineage>
        <taxon>unclassified sequences</taxon>
        <taxon>metagenomes</taxon>
        <taxon>ecological metagenomes</taxon>
    </lineage>
</organism>
<protein>
    <recommendedName>
        <fullName evidence="10">Acyl-CoA dehydrogenase</fullName>
    </recommendedName>
</protein>
<dbReference type="InterPro" id="IPR037069">
    <property type="entry name" value="AcylCoA_DH/ox_N_sf"/>
</dbReference>
<dbReference type="SUPFAM" id="SSF47203">
    <property type="entry name" value="Acyl-CoA dehydrogenase C-terminal domain-like"/>
    <property type="match status" value="1"/>
</dbReference>
<dbReference type="InterPro" id="IPR009100">
    <property type="entry name" value="AcylCoA_DH/oxidase_NM_dom_sf"/>
</dbReference>
<dbReference type="Gene3D" id="1.10.540.10">
    <property type="entry name" value="Acyl-CoA dehydrogenase/oxidase, N-terminal domain"/>
    <property type="match status" value="1"/>
</dbReference>
<dbReference type="Gene3D" id="1.20.140.10">
    <property type="entry name" value="Butyryl-CoA Dehydrogenase, subunit A, domain 3"/>
    <property type="match status" value="2"/>
</dbReference>
<keyword evidence="5" id="KW-0560">Oxidoreductase</keyword>
<evidence type="ECO:0000259" key="6">
    <source>
        <dbReference type="Pfam" id="PF00441"/>
    </source>
</evidence>
<dbReference type="Gene3D" id="2.40.110.10">
    <property type="entry name" value="Butyryl-CoA Dehydrogenase, subunit A, domain 2"/>
    <property type="match status" value="1"/>
</dbReference>
<dbReference type="InterPro" id="IPR006091">
    <property type="entry name" value="Acyl-CoA_Oxase/DH_mid-dom"/>
</dbReference>
<dbReference type="EMBL" id="UINC01005915">
    <property type="protein sequence ID" value="SVA24351.1"/>
    <property type="molecule type" value="Genomic_DNA"/>
</dbReference>
<evidence type="ECO:0008006" key="10">
    <source>
        <dbReference type="Google" id="ProtNLM"/>
    </source>
</evidence>
<evidence type="ECO:0000256" key="4">
    <source>
        <dbReference type="ARBA" id="ARBA00022827"/>
    </source>
</evidence>
<dbReference type="PANTHER" id="PTHR43884:SF12">
    <property type="entry name" value="ISOVALERYL-COA DEHYDROGENASE, MITOCHONDRIAL-RELATED"/>
    <property type="match status" value="1"/>
</dbReference>
<dbReference type="InterPro" id="IPR046373">
    <property type="entry name" value="Acyl-CoA_Oxase/DH_mid-dom_sf"/>
</dbReference>
<keyword evidence="4" id="KW-0274">FAD</keyword>
<accession>A0A381U9F8</accession>
<dbReference type="GO" id="GO:0050660">
    <property type="term" value="F:flavin adenine dinucleotide binding"/>
    <property type="evidence" value="ECO:0007669"/>
    <property type="project" value="InterPro"/>
</dbReference>
<dbReference type="InterPro" id="IPR009075">
    <property type="entry name" value="AcylCo_DH/oxidase_C"/>
</dbReference>
<dbReference type="PANTHER" id="PTHR43884">
    <property type="entry name" value="ACYL-COA DEHYDROGENASE"/>
    <property type="match status" value="1"/>
</dbReference>
<dbReference type="Pfam" id="PF02771">
    <property type="entry name" value="Acyl-CoA_dh_N"/>
    <property type="match status" value="1"/>
</dbReference>
<dbReference type="GO" id="GO:0003995">
    <property type="term" value="F:acyl-CoA dehydrogenase activity"/>
    <property type="evidence" value="ECO:0007669"/>
    <property type="project" value="InterPro"/>
</dbReference>
<evidence type="ECO:0000256" key="2">
    <source>
        <dbReference type="ARBA" id="ARBA00009347"/>
    </source>
</evidence>
<evidence type="ECO:0000256" key="5">
    <source>
        <dbReference type="ARBA" id="ARBA00023002"/>
    </source>
</evidence>
<dbReference type="Pfam" id="PF00441">
    <property type="entry name" value="Acyl-CoA_dh_1"/>
    <property type="match status" value="1"/>
</dbReference>
<dbReference type="FunFam" id="1.20.140.10:FF:000019">
    <property type="entry name" value="Acyl-CoA dehydrogenase"/>
    <property type="match status" value="1"/>
</dbReference>
<dbReference type="SUPFAM" id="SSF56645">
    <property type="entry name" value="Acyl-CoA dehydrogenase NM domain-like"/>
    <property type="match status" value="1"/>
</dbReference>
<evidence type="ECO:0000313" key="9">
    <source>
        <dbReference type="EMBL" id="SVA24351.1"/>
    </source>
</evidence>
<dbReference type="FunFam" id="1.10.540.10:FF:000001">
    <property type="entry name" value="Very long-chain-specific acyl-CoA dehydrogenase, mitochondrial"/>
    <property type="match status" value="1"/>
</dbReference>
<dbReference type="InterPro" id="IPR036250">
    <property type="entry name" value="AcylCo_DH-like_C"/>
</dbReference>
<feature type="domain" description="Acyl-CoA dehydrogenase/oxidase C-terminal" evidence="6">
    <location>
        <begin position="240"/>
        <end position="403"/>
    </location>
</feature>
<dbReference type="InterPro" id="IPR013786">
    <property type="entry name" value="AcylCoA_DH/ox_N"/>
</dbReference>
<proteinExistence type="inferred from homology"/>
<dbReference type="AlphaFoldDB" id="A0A381U9F8"/>
<comment type="cofactor">
    <cofactor evidence="1">
        <name>FAD</name>
        <dbReference type="ChEBI" id="CHEBI:57692"/>
    </cofactor>
</comment>
<dbReference type="FunFam" id="2.40.110.10:FF:000006">
    <property type="entry name" value="very long-chain specific acyl-CoA dehydrogenase, mitochondrial"/>
    <property type="match status" value="1"/>
</dbReference>
<evidence type="ECO:0000259" key="8">
    <source>
        <dbReference type="Pfam" id="PF02771"/>
    </source>
</evidence>
<dbReference type="PROSITE" id="PS00072">
    <property type="entry name" value="ACYL_COA_DH_1"/>
    <property type="match status" value="1"/>
</dbReference>
<dbReference type="InterPro" id="IPR006089">
    <property type="entry name" value="Acyl-CoA_DH_CS"/>
</dbReference>